<comment type="caution">
    <text evidence="7">The sequence shown here is derived from an EMBL/GenBank/DDBJ whole genome shotgun (WGS) entry which is preliminary data.</text>
</comment>
<evidence type="ECO:0000313" key="7">
    <source>
        <dbReference type="EMBL" id="TDH60302.1"/>
    </source>
</evidence>
<evidence type="ECO:0000313" key="8">
    <source>
        <dbReference type="Proteomes" id="UP000295096"/>
    </source>
</evidence>
<reference evidence="7 8" key="1">
    <citation type="journal article" date="2016" name="J. Microbiol.">
        <title>Dankookia rubra gen. nov., sp. nov., an alphaproteobacterium isolated from sediment of a shallow stream.</title>
        <authorList>
            <person name="Kim W.H."/>
            <person name="Kim D.H."/>
            <person name="Kang K."/>
            <person name="Ahn T.Y."/>
        </authorList>
    </citation>
    <scope>NUCLEOTIDE SEQUENCE [LARGE SCALE GENOMIC DNA]</scope>
    <source>
        <strain evidence="7 8">JCM30602</strain>
    </source>
</reference>
<feature type="region of interest" description="Disordered" evidence="5">
    <location>
        <begin position="187"/>
        <end position="208"/>
    </location>
</feature>
<keyword evidence="2" id="KW-0813">Transport</keyword>
<comment type="similarity">
    <text evidence="1">Belongs to the ABC transporter superfamily.</text>
</comment>
<evidence type="ECO:0000259" key="6">
    <source>
        <dbReference type="Pfam" id="PF00005"/>
    </source>
</evidence>
<name>A0A4R5QB41_9PROT</name>
<protein>
    <submittedName>
        <fullName evidence="7">ATP-binding cassette domain-containing protein</fullName>
    </submittedName>
</protein>
<dbReference type="EMBL" id="SMSJ01000040">
    <property type="protein sequence ID" value="TDH60302.1"/>
    <property type="molecule type" value="Genomic_DNA"/>
</dbReference>
<proteinExistence type="inferred from homology"/>
<keyword evidence="4 7" id="KW-0067">ATP-binding</keyword>
<dbReference type="GO" id="GO:0005524">
    <property type="term" value="F:ATP binding"/>
    <property type="evidence" value="ECO:0007669"/>
    <property type="project" value="UniProtKB-KW"/>
</dbReference>
<evidence type="ECO:0000256" key="1">
    <source>
        <dbReference type="ARBA" id="ARBA00005417"/>
    </source>
</evidence>
<dbReference type="PANTHER" id="PTHR43776">
    <property type="entry name" value="TRANSPORT ATP-BINDING PROTEIN"/>
    <property type="match status" value="1"/>
</dbReference>
<keyword evidence="3" id="KW-0547">Nucleotide-binding</keyword>
<dbReference type="Pfam" id="PF00005">
    <property type="entry name" value="ABC_tran"/>
    <property type="match status" value="1"/>
</dbReference>
<evidence type="ECO:0000256" key="5">
    <source>
        <dbReference type="SAM" id="MobiDB-lite"/>
    </source>
</evidence>
<dbReference type="Proteomes" id="UP000295096">
    <property type="component" value="Unassembled WGS sequence"/>
</dbReference>
<keyword evidence="8" id="KW-1185">Reference proteome</keyword>
<dbReference type="InterPro" id="IPR003439">
    <property type="entry name" value="ABC_transporter-like_ATP-bd"/>
</dbReference>
<gene>
    <name evidence="7" type="ORF">E2C06_22565</name>
</gene>
<sequence length="208" mass="21710">MVGGAPSRRDAYGGSLLLQPAGRWRAGYLGPETPDMTAVLDVTDLSVEIRTGSGIVRALDRVASSVGRGETLALVGESGCGRSTLVRLIARLTRPTAGSIRFGTRELSALPAKASARDPGRARIQIVVQDAGDSIPPRFPEADAIADPLRQMTGLSGVALHEGVRSGGALRAAAGIALPLRAPAFRWPARPRRDRPRDRPAAGPAGAR</sequence>
<evidence type="ECO:0000256" key="3">
    <source>
        <dbReference type="ARBA" id="ARBA00022741"/>
    </source>
</evidence>
<dbReference type="InterPro" id="IPR027417">
    <property type="entry name" value="P-loop_NTPase"/>
</dbReference>
<dbReference type="OrthoDB" id="37801at2"/>
<evidence type="ECO:0000256" key="4">
    <source>
        <dbReference type="ARBA" id="ARBA00022840"/>
    </source>
</evidence>
<dbReference type="AlphaFoldDB" id="A0A4R5QB41"/>
<accession>A0A4R5QB41</accession>
<dbReference type="PANTHER" id="PTHR43776:SF7">
    <property type="entry name" value="D,D-DIPEPTIDE TRANSPORT ATP-BINDING PROTEIN DDPF-RELATED"/>
    <property type="match status" value="1"/>
</dbReference>
<dbReference type="GO" id="GO:0016887">
    <property type="term" value="F:ATP hydrolysis activity"/>
    <property type="evidence" value="ECO:0007669"/>
    <property type="project" value="InterPro"/>
</dbReference>
<organism evidence="7 8">
    <name type="scientific">Dankookia rubra</name>
    <dbReference type="NCBI Taxonomy" id="1442381"/>
    <lineage>
        <taxon>Bacteria</taxon>
        <taxon>Pseudomonadati</taxon>
        <taxon>Pseudomonadota</taxon>
        <taxon>Alphaproteobacteria</taxon>
        <taxon>Acetobacterales</taxon>
        <taxon>Roseomonadaceae</taxon>
        <taxon>Dankookia</taxon>
    </lineage>
</organism>
<dbReference type="InterPro" id="IPR050319">
    <property type="entry name" value="ABC_transp_ATP-bind"/>
</dbReference>
<dbReference type="SUPFAM" id="SSF52540">
    <property type="entry name" value="P-loop containing nucleoside triphosphate hydrolases"/>
    <property type="match status" value="1"/>
</dbReference>
<dbReference type="Gene3D" id="3.40.50.300">
    <property type="entry name" value="P-loop containing nucleotide triphosphate hydrolases"/>
    <property type="match status" value="1"/>
</dbReference>
<feature type="domain" description="ABC transporter" evidence="6">
    <location>
        <begin position="59"/>
        <end position="133"/>
    </location>
</feature>
<evidence type="ECO:0000256" key="2">
    <source>
        <dbReference type="ARBA" id="ARBA00022448"/>
    </source>
</evidence>